<feature type="signal peptide" evidence="2">
    <location>
        <begin position="1"/>
        <end position="26"/>
    </location>
</feature>
<feature type="region of interest" description="Disordered" evidence="1">
    <location>
        <begin position="109"/>
        <end position="175"/>
    </location>
</feature>
<feature type="compositionally biased region" description="Acidic residues" evidence="1">
    <location>
        <begin position="111"/>
        <end position="121"/>
    </location>
</feature>
<feature type="compositionally biased region" description="Basic and acidic residues" evidence="1">
    <location>
        <begin position="134"/>
        <end position="152"/>
    </location>
</feature>
<dbReference type="GeneID" id="28741036"/>
<keyword evidence="2" id="KW-0732">Signal</keyword>
<accession>A0A0N1HWQ1</accession>
<dbReference type="OrthoDB" id="4129530at2759"/>
<name>A0A0N1HWQ1_9EURO</name>
<feature type="chain" id="PRO_5005873582" evidence="2">
    <location>
        <begin position="27"/>
        <end position="656"/>
    </location>
</feature>
<keyword evidence="4" id="KW-1185">Reference proteome</keyword>
<dbReference type="Proteomes" id="UP000038010">
    <property type="component" value="Unassembled WGS sequence"/>
</dbReference>
<dbReference type="VEuPathDB" id="FungiDB:AB675_8689"/>
<proteinExistence type="predicted"/>
<evidence type="ECO:0000313" key="4">
    <source>
        <dbReference type="Proteomes" id="UP000038010"/>
    </source>
</evidence>
<comment type="caution">
    <text evidence="3">The sequence shown here is derived from an EMBL/GenBank/DDBJ whole genome shotgun (WGS) entry which is preliminary data.</text>
</comment>
<dbReference type="EMBL" id="LFJN01000003">
    <property type="protein sequence ID" value="KPI44714.1"/>
    <property type="molecule type" value="Genomic_DNA"/>
</dbReference>
<dbReference type="AlphaFoldDB" id="A0A0N1HWQ1"/>
<feature type="compositionally biased region" description="Basic residues" evidence="1">
    <location>
        <begin position="162"/>
        <end position="175"/>
    </location>
</feature>
<evidence type="ECO:0000313" key="3">
    <source>
        <dbReference type="EMBL" id="KPI44714.1"/>
    </source>
</evidence>
<evidence type="ECO:0000256" key="1">
    <source>
        <dbReference type="SAM" id="MobiDB-lite"/>
    </source>
</evidence>
<protein>
    <submittedName>
        <fullName evidence="3">Uncharacterized protein</fullName>
    </submittedName>
</protein>
<sequence>MVAACRPLSLVLTALLLLSTSSRALAFPQLVPKAEDGLVEAPHEPEKRSPRLLLHAAPVTIDGEPATILPGLTQAGADTLDIVVKHDLNNGDDSDGSSPARITVAVAADDTGSEPGEEEVDHDNKDSPQSQHGHWPDYDRSKSTNTSDKDSDNDNDDDTSMKAKRHLAQHTKRGILKPKVKHHPLTSLLSSDTIFDTTIVPSASQENDEDWIKVQREYALQQTWRRSTRSHLNYPLHTPTSPLQRDSNFVFASLCARLYACGPSDLIKAAELMEMTRQDIWTATHDGSFFHYGTLGRPLSNEHLFCIPLLRSECFTLSHSDSIVPPSQAEYRFCTSGPVGPPRGYYDDSCIVKHNSPTIKSVFERLSINTDKYHWDAGLQGESFSAALQPGYPSPTEHNHCKRFGHVVYKGSGDRHQAPSIVLPLGHLLVTAPPVFSDEVLYDGWVDCENRDECDNCDNCDDCKNCYSYEAHEIHRRNCVPTWFTVVVDLGHVDKPLWLVRDLECVNWQSKATGIDLDGLCRKEEVTLLPDDKDASYIDKTTLQNYSHRPEYHNRMPDFAQLLKAGNVDGSQVDLIRLFPRMSDWADGRVPTSINCYTNTQPRLSYPTTTQLREAAATFQRQRVERRGRGRINLRLPGPRSWWRTTDPEGGFEWGV</sequence>
<evidence type="ECO:0000256" key="2">
    <source>
        <dbReference type="SAM" id="SignalP"/>
    </source>
</evidence>
<reference evidence="3 4" key="1">
    <citation type="submission" date="2015-06" db="EMBL/GenBank/DDBJ databases">
        <title>Draft genome of the ant-associated black yeast Phialophora attae CBS 131958.</title>
        <authorList>
            <person name="Moreno L.F."/>
            <person name="Stielow B.J."/>
            <person name="de Hoog S."/>
            <person name="Vicente V.A."/>
            <person name="Weiss V.A."/>
            <person name="de Vries M."/>
            <person name="Cruz L.M."/>
            <person name="Souza E.M."/>
        </authorList>
    </citation>
    <scope>NUCLEOTIDE SEQUENCE [LARGE SCALE GENOMIC DNA]</scope>
    <source>
        <strain evidence="3 4">CBS 131958</strain>
    </source>
</reference>
<organism evidence="3 4">
    <name type="scientific">Cyphellophora attinorum</name>
    <dbReference type="NCBI Taxonomy" id="1664694"/>
    <lineage>
        <taxon>Eukaryota</taxon>
        <taxon>Fungi</taxon>
        <taxon>Dikarya</taxon>
        <taxon>Ascomycota</taxon>
        <taxon>Pezizomycotina</taxon>
        <taxon>Eurotiomycetes</taxon>
        <taxon>Chaetothyriomycetidae</taxon>
        <taxon>Chaetothyriales</taxon>
        <taxon>Cyphellophoraceae</taxon>
        <taxon>Cyphellophora</taxon>
    </lineage>
</organism>
<dbReference type="RefSeq" id="XP_018004677.1">
    <property type="nucleotide sequence ID" value="XM_018149156.1"/>
</dbReference>
<gene>
    <name evidence="3" type="ORF">AB675_8689</name>
</gene>